<dbReference type="eggNOG" id="ENOG502Z7PD">
    <property type="taxonomic scope" value="Bacteria"/>
</dbReference>
<dbReference type="HOGENOM" id="CLU_015927_1_0_9"/>
<feature type="transmembrane region" description="Helical" evidence="1">
    <location>
        <begin position="129"/>
        <end position="150"/>
    </location>
</feature>
<evidence type="ECO:0000313" key="2">
    <source>
        <dbReference type="EMBL" id="EHM00008.1"/>
    </source>
</evidence>
<name>G9ZM32_9LACO</name>
<dbReference type="PATRIC" id="fig|797515.3.peg.728"/>
<comment type="caution">
    <text evidence="2">The sequence shown here is derived from an EMBL/GenBank/DDBJ whole genome shotgun (WGS) entry which is preliminary data.</text>
</comment>
<accession>G9ZM32</accession>
<organism evidence="2 3">
    <name type="scientific">Lentilactobacillus parafarraginis F0439</name>
    <dbReference type="NCBI Taxonomy" id="797515"/>
    <lineage>
        <taxon>Bacteria</taxon>
        <taxon>Bacillati</taxon>
        <taxon>Bacillota</taxon>
        <taxon>Bacilli</taxon>
        <taxon>Lactobacillales</taxon>
        <taxon>Lactobacillaceae</taxon>
        <taxon>Lentilactobacillus</taxon>
    </lineage>
</organism>
<keyword evidence="1" id="KW-0472">Membrane</keyword>
<keyword evidence="1" id="KW-1133">Transmembrane helix</keyword>
<sequence length="634" mass="70845">MEKRNRLLLKGVKFMLSYFALITLVEISGLIIPYIWFMIVANRRGRTWGTIAVIILFLISYVNTYFSLPDLAYPSLIDGWLMWLIGGLIVVAILKRFVYGNGQTPAKTDQAGDGIIGQAINRFTGAFGWLGKLAVGIVLAVIVFIILGSVTQLVTKMNPRPAVQSIKTDINDDTKNAPMPVIKNSSETPVVNAPQTVSTDMNNSLNSFKNSNVYDLNHMRVQMYRKKMVYVAPVEFSGGFWRYIHYLKVPGYFRTDATDKNADPKFVSKPMKYTPSAYFNSDADRRISAHSLGYSMVGPTSQLEIDDKGTPYYVRTLAKPISYLNRNYDYKHYKVAVLNTITGKVNVYSPNNVPKFVDIAVSPELVSQEVNLFGRYRKGFWNATSFGGHSGVMQPTKAGTEGGDHLTPYAYKGRVYYFTGMTSVNEHQSSILGYAFVDARTNTLRYYREHGNVMTPERAISYAQQDINPQNYRGTLPLLYRINGEPTWVVSMLDRDNNSFMKFVYLLADGNNQSGTYAVGDDAQSTLALFNQRLEAKTGVTPSAPTGKTVSGTVDRIVRTNDNKLLFILKNNGQVYQLDTSAKDFKPIYQFISEGDKVSFKSEEVNTNGLATATVSLSTFKDQSLPTTTPKATK</sequence>
<feature type="transmembrane region" description="Helical" evidence="1">
    <location>
        <begin position="15"/>
        <end position="36"/>
    </location>
</feature>
<feature type="transmembrane region" description="Helical" evidence="1">
    <location>
        <begin position="80"/>
        <end position="98"/>
    </location>
</feature>
<keyword evidence="3" id="KW-1185">Reference proteome</keyword>
<reference evidence="2 3" key="1">
    <citation type="submission" date="2011-09" db="EMBL/GenBank/DDBJ databases">
        <authorList>
            <person name="Weinstock G."/>
            <person name="Sodergren E."/>
            <person name="Clifton S."/>
            <person name="Fulton L."/>
            <person name="Fulton B."/>
            <person name="Courtney L."/>
            <person name="Fronick C."/>
            <person name="Harrison M."/>
            <person name="Strong C."/>
            <person name="Farmer C."/>
            <person name="Delahaunty K."/>
            <person name="Markovic C."/>
            <person name="Hall O."/>
            <person name="Minx P."/>
            <person name="Tomlinson C."/>
            <person name="Mitreva M."/>
            <person name="Hou S."/>
            <person name="Chen J."/>
            <person name="Wollam A."/>
            <person name="Pepin K.H."/>
            <person name="Johnson M."/>
            <person name="Bhonagiri V."/>
            <person name="Zhang X."/>
            <person name="Suruliraj S."/>
            <person name="Warren W."/>
            <person name="Chinwalla A."/>
            <person name="Mardis E.R."/>
            <person name="Wilson R.K."/>
        </authorList>
    </citation>
    <scope>NUCLEOTIDE SEQUENCE [LARGE SCALE GENOMIC DNA]</scope>
    <source>
        <strain evidence="2 3">F0439</strain>
    </source>
</reference>
<dbReference type="STRING" id="797515.HMPREF9103_00780"/>
<dbReference type="EMBL" id="AGEY01000032">
    <property type="protein sequence ID" value="EHM00008.1"/>
    <property type="molecule type" value="Genomic_DNA"/>
</dbReference>
<dbReference type="AlphaFoldDB" id="G9ZM32"/>
<protein>
    <submittedName>
        <fullName evidence="2">Uncharacterized protein</fullName>
    </submittedName>
</protein>
<keyword evidence="1" id="KW-0812">Transmembrane</keyword>
<gene>
    <name evidence="2" type="ORF">HMPREF9103_00780</name>
</gene>
<feature type="transmembrane region" description="Helical" evidence="1">
    <location>
        <begin position="48"/>
        <end position="68"/>
    </location>
</feature>
<proteinExistence type="predicted"/>
<dbReference type="Proteomes" id="UP000004625">
    <property type="component" value="Unassembled WGS sequence"/>
</dbReference>
<evidence type="ECO:0000313" key="3">
    <source>
        <dbReference type="Proteomes" id="UP000004625"/>
    </source>
</evidence>
<evidence type="ECO:0000256" key="1">
    <source>
        <dbReference type="SAM" id="Phobius"/>
    </source>
</evidence>